<comment type="caution">
    <text evidence="3">The sequence shown here is derived from an EMBL/GenBank/DDBJ whole genome shotgun (WGS) entry which is preliminary data.</text>
</comment>
<dbReference type="Proteomes" id="UP001172673">
    <property type="component" value="Unassembled WGS sequence"/>
</dbReference>
<dbReference type="Pfam" id="PF06985">
    <property type="entry name" value="HET"/>
    <property type="match status" value="1"/>
</dbReference>
<evidence type="ECO:0000256" key="1">
    <source>
        <dbReference type="SAM" id="MobiDB-lite"/>
    </source>
</evidence>
<organism evidence="3 4">
    <name type="scientific">Cladophialophora chaetospira</name>
    <dbReference type="NCBI Taxonomy" id="386627"/>
    <lineage>
        <taxon>Eukaryota</taxon>
        <taxon>Fungi</taxon>
        <taxon>Dikarya</taxon>
        <taxon>Ascomycota</taxon>
        <taxon>Pezizomycotina</taxon>
        <taxon>Eurotiomycetes</taxon>
        <taxon>Chaetothyriomycetidae</taxon>
        <taxon>Chaetothyriales</taxon>
        <taxon>Herpotrichiellaceae</taxon>
        <taxon>Cladophialophora</taxon>
    </lineage>
</organism>
<gene>
    <name evidence="3" type="ORF">H2200_007305</name>
</gene>
<name>A0AA38X7J3_9EURO</name>
<dbReference type="AlphaFoldDB" id="A0AA38X7J3"/>
<keyword evidence="4" id="KW-1185">Reference proteome</keyword>
<evidence type="ECO:0000313" key="3">
    <source>
        <dbReference type="EMBL" id="KAJ9608317.1"/>
    </source>
</evidence>
<reference evidence="3" key="1">
    <citation type="submission" date="2022-10" db="EMBL/GenBank/DDBJ databases">
        <title>Culturing micro-colonial fungi from biological soil crusts in the Mojave desert and describing Neophaeococcomyces mojavensis, and introducing the new genera and species Taxawa tesnikishii.</title>
        <authorList>
            <person name="Kurbessoian T."/>
            <person name="Stajich J.E."/>
        </authorList>
    </citation>
    <scope>NUCLEOTIDE SEQUENCE</scope>
    <source>
        <strain evidence="3">TK_41</strain>
    </source>
</reference>
<feature type="region of interest" description="Disordered" evidence="1">
    <location>
        <begin position="1"/>
        <end position="36"/>
    </location>
</feature>
<proteinExistence type="predicted"/>
<evidence type="ECO:0000259" key="2">
    <source>
        <dbReference type="Pfam" id="PF06985"/>
    </source>
</evidence>
<dbReference type="InterPro" id="IPR010730">
    <property type="entry name" value="HET"/>
</dbReference>
<protein>
    <recommendedName>
        <fullName evidence="2">Heterokaryon incompatibility domain-containing protein</fullName>
    </recommendedName>
</protein>
<evidence type="ECO:0000313" key="4">
    <source>
        <dbReference type="Proteomes" id="UP001172673"/>
    </source>
</evidence>
<feature type="compositionally biased region" description="Acidic residues" evidence="1">
    <location>
        <begin position="1"/>
        <end position="10"/>
    </location>
</feature>
<dbReference type="PANTHER" id="PTHR33112:SF1">
    <property type="entry name" value="HETEROKARYON INCOMPATIBILITY DOMAIN-CONTAINING PROTEIN"/>
    <property type="match status" value="1"/>
</dbReference>
<dbReference type="PANTHER" id="PTHR33112">
    <property type="entry name" value="DOMAIN PROTEIN, PUTATIVE-RELATED"/>
    <property type="match status" value="1"/>
</dbReference>
<feature type="compositionally biased region" description="Basic and acidic residues" evidence="1">
    <location>
        <begin position="11"/>
        <end position="25"/>
    </location>
</feature>
<accession>A0AA38X7J3</accession>
<sequence>MDEEKPDEDEGHYHNAEEKYDEKGRLRPQYHSRPFVSKRFLRDSETCGQDGDATHDDQQNDLCEQCRLIDFQKIVDLRGTIIRDNIPKKSGLLIACLSDKQRGLVQSDCPFCGILVAVRREFDDHSGKINRSSNAINHISAYSFHDTIRIFKPGTKTELAKPARLSPFDFSYICCGRQGRDWDNNTWEVRIFCDDLSAECERIFRPRPVPTKVDYNVFLDWLSVCSESHNDTCKPQSHSEDFWVVDVHWLMVIKAPLNCVYAALSYTWGEFQGRKKTQQRISTLGKTLPGELPNTILDAMEVTKQLGFSYFWVDRFCIDQENDEKRAEQIQRMDKIFNGAELTIVAAAGDNDDYGLPGVGTKSRPAQTTIKLGNIRLWRSLSRPEISIRTSRWAERAWTLQEAILSCRRLIFTEQEVFFECHSGARTESIGFNLQPIQTVKEHEWVQSLLEKACFDVDLVDEGDFRKNESLYWSSVSTYSERDLTEDADIFAAFAGIASRFREMQHPVCNISGIPCPDPLLGSENVEEREAILLSGLTWRHTYSELKSHTGPYFLDQRRRIKRRSAFPSWSWTGWAGYIGLFWHIIFDHYCARIAFAFEGETPLEVSSLFQQTVLERVLRTPPPYLILSGYILDANCLELQNGGAISIRVHGARLMNPELEICLSLHNSLSPREVLQNFENKHWECIHIGAHMIGDDRGSFSSQFLIFEQRDGLAHRIGIMAFEMDNREEVLTGSDGCEDKSLLEQFLSPLSKMEYREVRFA</sequence>
<dbReference type="EMBL" id="JAPDRK010000010">
    <property type="protein sequence ID" value="KAJ9608317.1"/>
    <property type="molecule type" value="Genomic_DNA"/>
</dbReference>
<feature type="domain" description="Heterokaryon incompatibility" evidence="2">
    <location>
        <begin position="261"/>
        <end position="402"/>
    </location>
</feature>